<evidence type="ECO:0000256" key="4">
    <source>
        <dbReference type="ARBA" id="ARBA00023136"/>
    </source>
</evidence>
<evidence type="ECO:0000313" key="9">
    <source>
        <dbReference type="Proteomes" id="UP001153269"/>
    </source>
</evidence>
<dbReference type="EMBL" id="CADEAL010003920">
    <property type="protein sequence ID" value="CAB1446560.1"/>
    <property type="molecule type" value="Genomic_DNA"/>
</dbReference>
<reference evidence="8" key="1">
    <citation type="submission" date="2020-03" db="EMBL/GenBank/DDBJ databases">
        <authorList>
            <person name="Weist P."/>
        </authorList>
    </citation>
    <scope>NUCLEOTIDE SEQUENCE</scope>
</reference>
<evidence type="ECO:0000256" key="5">
    <source>
        <dbReference type="SAM" id="MobiDB-lite"/>
    </source>
</evidence>
<keyword evidence="3 6" id="KW-1133">Transmembrane helix</keyword>
<dbReference type="GO" id="GO:0016020">
    <property type="term" value="C:membrane"/>
    <property type="evidence" value="ECO:0007669"/>
    <property type="project" value="UniProtKB-SubCell"/>
</dbReference>
<keyword evidence="4 6" id="KW-0472">Membrane</keyword>
<protein>
    <recommendedName>
        <fullName evidence="7">RETREG1-3/ARL6IP-like N-terminal reticulon-homology domain-containing protein</fullName>
    </recommendedName>
</protein>
<evidence type="ECO:0000259" key="7">
    <source>
        <dbReference type="Pfam" id="PF24456"/>
    </source>
</evidence>
<proteinExistence type="predicted"/>
<feature type="domain" description="RETREG1-3/ARL6IP-like N-terminal reticulon-homology" evidence="7">
    <location>
        <begin position="81"/>
        <end position="144"/>
    </location>
</feature>
<comment type="subcellular location">
    <subcellularLocation>
        <location evidence="1">Membrane</location>
        <topology evidence="1">Multi-pass membrane protein</topology>
    </subcellularLocation>
</comment>
<evidence type="ECO:0000256" key="1">
    <source>
        <dbReference type="ARBA" id="ARBA00004141"/>
    </source>
</evidence>
<organism evidence="8 9">
    <name type="scientific">Pleuronectes platessa</name>
    <name type="common">European plaice</name>
    <dbReference type="NCBI Taxonomy" id="8262"/>
    <lineage>
        <taxon>Eukaryota</taxon>
        <taxon>Metazoa</taxon>
        <taxon>Chordata</taxon>
        <taxon>Craniata</taxon>
        <taxon>Vertebrata</taxon>
        <taxon>Euteleostomi</taxon>
        <taxon>Actinopterygii</taxon>
        <taxon>Neopterygii</taxon>
        <taxon>Teleostei</taxon>
        <taxon>Neoteleostei</taxon>
        <taxon>Acanthomorphata</taxon>
        <taxon>Carangaria</taxon>
        <taxon>Pleuronectiformes</taxon>
        <taxon>Pleuronectoidei</taxon>
        <taxon>Pleuronectidae</taxon>
        <taxon>Pleuronectes</taxon>
    </lineage>
</organism>
<dbReference type="InterPro" id="IPR057282">
    <property type="entry name" value="RETREG1-3-like_RHD"/>
</dbReference>
<gene>
    <name evidence="8" type="ORF">PLEPLA_LOCUS34285</name>
</gene>
<comment type="caution">
    <text evidence="8">The sequence shown here is derived from an EMBL/GenBank/DDBJ whole genome shotgun (WGS) entry which is preliminary data.</text>
</comment>
<dbReference type="GO" id="GO:0005783">
    <property type="term" value="C:endoplasmic reticulum"/>
    <property type="evidence" value="ECO:0007669"/>
    <property type="project" value="UniProtKB-ARBA"/>
</dbReference>
<dbReference type="AlphaFoldDB" id="A0A9N7VBQ1"/>
<name>A0A9N7VBQ1_PLEPL</name>
<dbReference type="Pfam" id="PF24456">
    <property type="entry name" value="RHD_RETREG1-3"/>
    <property type="match status" value="1"/>
</dbReference>
<sequence length="197" mass="21267">MAAFTSEMFDLQVWMVGGSGDDSSTFRGAERRSGPVRYMMPLSREAGAGGGGQPGLQSPEPRGEEPGPGPTGAGLCGLVNWRQRPGRTSMLCAAANMLMWFVAFSPLRAFSLLAVLLVLLVLLVTFRDLARSRYTGAHSWRSMTARIQLDEQEFPSLGFQHTVESPGSTWLEGRSCGRSCPESDLLPGRADSSHMGI</sequence>
<keyword evidence="9" id="KW-1185">Reference proteome</keyword>
<feature type="region of interest" description="Disordered" evidence="5">
    <location>
        <begin position="43"/>
        <end position="74"/>
    </location>
</feature>
<dbReference type="Proteomes" id="UP001153269">
    <property type="component" value="Unassembled WGS sequence"/>
</dbReference>
<accession>A0A9N7VBQ1</accession>
<evidence type="ECO:0000256" key="2">
    <source>
        <dbReference type="ARBA" id="ARBA00022692"/>
    </source>
</evidence>
<evidence type="ECO:0000256" key="3">
    <source>
        <dbReference type="ARBA" id="ARBA00022989"/>
    </source>
</evidence>
<evidence type="ECO:0000256" key="6">
    <source>
        <dbReference type="SAM" id="Phobius"/>
    </source>
</evidence>
<evidence type="ECO:0000313" key="8">
    <source>
        <dbReference type="EMBL" id="CAB1446560.1"/>
    </source>
</evidence>
<feature type="transmembrane region" description="Helical" evidence="6">
    <location>
        <begin position="110"/>
        <end position="130"/>
    </location>
</feature>
<keyword evidence="2 6" id="KW-0812">Transmembrane</keyword>